<dbReference type="InterPro" id="IPR011990">
    <property type="entry name" value="TPR-like_helical_dom_sf"/>
</dbReference>
<protein>
    <submittedName>
        <fullName evidence="2">Tetratricopeptide repeat protein</fullName>
    </submittedName>
</protein>
<evidence type="ECO:0000313" key="3">
    <source>
        <dbReference type="Proteomes" id="UP000471501"/>
    </source>
</evidence>
<dbReference type="RefSeq" id="WP_160373302.1">
    <property type="nucleotide sequence ID" value="NZ_WSTB01000002.1"/>
</dbReference>
<evidence type="ECO:0000256" key="1">
    <source>
        <dbReference type="PROSITE-ProRule" id="PRU00339"/>
    </source>
</evidence>
<sequence>MIDWYRRKTWTKIDEEEFFAKLGRARKDGRAQYLKIQAIELVYTNDKKLLVVAETLLNKMLAEYPNDNFNKGSALHTLGNIYQQLDDYKIAIDYYKQALDFEQIHPNVKTQAYLDYSELIIKTNKVEKFDDVENILLERYSGLLFPIAKYKVNSILSIVNKHNNRQDKAKHYAELAEQNANAEISGLRYHKTLGVVTEREDWLDKILKIK</sequence>
<name>A0A6I4NQK0_9FLAO</name>
<dbReference type="SUPFAM" id="SSF48452">
    <property type="entry name" value="TPR-like"/>
    <property type="match status" value="1"/>
</dbReference>
<dbReference type="Gene3D" id="1.25.40.10">
    <property type="entry name" value="Tetratricopeptide repeat domain"/>
    <property type="match status" value="1"/>
</dbReference>
<keyword evidence="1" id="KW-0802">TPR repeat</keyword>
<organism evidence="2 3">
    <name type="scientific">Flavobacterium hydrocarbonoxydans</name>
    <dbReference type="NCBI Taxonomy" id="2683249"/>
    <lineage>
        <taxon>Bacteria</taxon>
        <taxon>Pseudomonadati</taxon>
        <taxon>Bacteroidota</taxon>
        <taxon>Flavobacteriia</taxon>
        <taxon>Flavobacteriales</taxon>
        <taxon>Flavobacteriaceae</taxon>
        <taxon>Flavobacterium</taxon>
    </lineage>
</organism>
<gene>
    <name evidence="2" type="ORF">GON26_03275</name>
</gene>
<dbReference type="EMBL" id="WSTB01000002">
    <property type="protein sequence ID" value="MWB93367.1"/>
    <property type="molecule type" value="Genomic_DNA"/>
</dbReference>
<dbReference type="InterPro" id="IPR019734">
    <property type="entry name" value="TPR_rpt"/>
</dbReference>
<keyword evidence="3" id="KW-1185">Reference proteome</keyword>
<reference evidence="2 3" key="1">
    <citation type="submission" date="2019-12" db="EMBL/GenBank/DDBJ databases">
        <authorList>
            <person name="Kim Y.S."/>
        </authorList>
    </citation>
    <scope>NUCLEOTIDE SEQUENCE [LARGE SCALE GENOMIC DNA]</scope>
    <source>
        <strain evidence="2 3">GA093</strain>
    </source>
</reference>
<dbReference type="SMART" id="SM00028">
    <property type="entry name" value="TPR"/>
    <property type="match status" value="1"/>
</dbReference>
<accession>A0A6I4NQK0</accession>
<proteinExistence type="predicted"/>
<dbReference type="AlphaFoldDB" id="A0A6I4NQK0"/>
<dbReference type="Proteomes" id="UP000471501">
    <property type="component" value="Unassembled WGS sequence"/>
</dbReference>
<dbReference type="Pfam" id="PF13181">
    <property type="entry name" value="TPR_8"/>
    <property type="match status" value="1"/>
</dbReference>
<evidence type="ECO:0000313" key="2">
    <source>
        <dbReference type="EMBL" id="MWB93367.1"/>
    </source>
</evidence>
<comment type="caution">
    <text evidence="2">The sequence shown here is derived from an EMBL/GenBank/DDBJ whole genome shotgun (WGS) entry which is preliminary data.</text>
</comment>
<dbReference type="PROSITE" id="PS50005">
    <property type="entry name" value="TPR"/>
    <property type="match status" value="1"/>
</dbReference>
<feature type="repeat" description="TPR" evidence="1">
    <location>
        <begin position="72"/>
        <end position="105"/>
    </location>
</feature>